<feature type="transmembrane region" description="Helical" evidence="1">
    <location>
        <begin position="131"/>
        <end position="159"/>
    </location>
</feature>
<feature type="transmembrane region" description="Helical" evidence="1">
    <location>
        <begin position="294"/>
        <end position="313"/>
    </location>
</feature>
<accession>A0A1M6JPX7</accession>
<protein>
    <submittedName>
        <fullName evidence="2">EpsG family protein</fullName>
    </submittedName>
</protein>
<reference evidence="2 3" key="1">
    <citation type="submission" date="2016-11" db="EMBL/GenBank/DDBJ databases">
        <authorList>
            <person name="Jaros S."/>
            <person name="Januszkiewicz K."/>
            <person name="Wedrychowicz H."/>
        </authorList>
    </citation>
    <scope>NUCLEOTIDE SEQUENCE [LARGE SCALE GENOMIC DNA]</scope>
    <source>
        <strain evidence="2 3">DSM 15929</strain>
    </source>
</reference>
<feature type="transmembrane region" description="Helical" evidence="1">
    <location>
        <begin position="171"/>
        <end position="194"/>
    </location>
</feature>
<dbReference type="Pfam" id="PF14897">
    <property type="entry name" value="EpsG"/>
    <property type="match status" value="1"/>
</dbReference>
<keyword evidence="1" id="KW-1133">Transmembrane helix</keyword>
<keyword evidence="1" id="KW-0812">Transmembrane</keyword>
<feature type="transmembrane region" description="Helical" evidence="1">
    <location>
        <begin position="325"/>
        <end position="343"/>
    </location>
</feature>
<evidence type="ECO:0000313" key="3">
    <source>
        <dbReference type="Proteomes" id="UP000184386"/>
    </source>
</evidence>
<keyword evidence="3" id="KW-1185">Reference proteome</keyword>
<feature type="transmembrane region" description="Helical" evidence="1">
    <location>
        <begin position="240"/>
        <end position="257"/>
    </location>
</feature>
<evidence type="ECO:0000256" key="1">
    <source>
        <dbReference type="SAM" id="Phobius"/>
    </source>
</evidence>
<sequence>MLPYVIVLVILAVSALFSIREVKESDTDIHRKKKTFLLLFSCSLLYLLMILKAPLAGDYSRYADNFLNSAGKSFRFYLERKKEVGFYMFTKLLSEISLSTFFYFAVTSAIVCICLFFFLNRYAYNKKYAVYFYYTIGLFAFSFAGLRQTLAMSLCLFAYEAIRKRKPVRFLLLVGIAFLFHKSAAFFLPAYFLGRIPWKAKYHIPILLAYGITGILFDRLYGVIASWLDYDYGIESTGNGSIFLIILIIIGFLGIIYRKELMALDKDSLLFLNMHFVVILLWLFRLFTRTAERPAFYYLYGSIILLDRILSLKQQETEKEKTRKFLLLFSVVLFGVFFLYRTLRDGNLTPYVWILG</sequence>
<dbReference type="AlphaFoldDB" id="A0A1M6JPX7"/>
<dbReference type="EMBL" id="FRAC01000006">
    <property type="protein sequence ID" value="SHJ48712.1"/>
    <property type="molecule type" value="Genomic_DNA"/>
</dbReference>
<dbReference type="STRING" id="1121322.SAMN02745136_00161"/>
<evidence type="ECO:0000313" key="2">
    <source>
        <dbReference type="EMBL" id="SHJ48712.1"/>
    </source>
</evidence>
<dbReference type="InterPro" id="IPR049458">
    <property type="entry name" value="EpsG-like"/>
</dbReference>
<feature type="transmembrane region" description="Helical" evidence="1">
    <location>
        <begin position="35"/>
        <end position="55"/>
    </location>
</feature>
<feature type="transmembrane region" description="Helical" evidence="1">
    <location>
        <begin position="269"/>
        <end position="288"/>
    </location>
</feature>
<organism evidence="2 3">
    <name type="scientific">Anaerocolumna jejuensis DSM 15929</name>
    <dbReference type="NCBI Taxonomy" id="1121322"/>
    <lineage>
        <taxon>Bacteria</taxon>
        <taxon>Bacillati</taxon>
        <taxon>Bacillota</taxon>
        <taxon>Clostridia</taxon>
        <taxon>Lachnospirales</taxon>
        <taxon>Lachnospiraceae</taxon>
        <taxon>Anaerocolumna</taxon>
    </lineage>
</organism>
<feature type="transmembrane region" description="Helical" evidence="1">
    <location>
        <begin position="96"/>
        <end position="119"/>
    </location>
</feature>
<feature type="transmembrane region" description="Helical" evidence="1">
    <location>
        <begin position="206"/>
        <end position="228"/>
    </location>
</feature>
<proteinExistence type="predicted"/>
<feature type="transmembrane region" description="Helical" evidence="1">
    <location>
        <begin position="6"/>
        <end position="23"/>
    </location>
</feature>
<keyword evidence="1" id="KW-0472">Membrane</keyword>
<name>A0A1M6JPX7_9FIRM</name>
<dbReference type="Proteomes" id="UP000184386">
    <property type="component" value="Unassembled WGS sequence"/>
</dbReference>
<gene>
    <name evidence="2" type="ORF">SAMN02745136_00161</name>
</gene>